<gene>
    <name evidence="8" type="ORF">AAEO56_15605</name>
</gene>
<comment type="caution">
    <text evidence="8">The sequence shown here is derived from an EMBL/GenBank/DDBJ whole genome shotgun (WGS) entry which is preliminary data.</text>
</comment>
<dbReference type="InterPro" id="IPR036388">
    <property type="entry name" value="WH-like_DNA-bd_sf"/>
</dbReference>
<dbReference type="PROSITE" id="PS51755">
    <property type="entry name" value="OMPR_PHOB"/>
    <property type="match status" value="1"/>
</dbReference>
<evidence type="ECO:0000313" key="8">
    <source>
        <dbReference type="EMBL" id="MEL1245698.1"/>
    </source>
</evidence>
<dbReference type="PANTHER" id="PTHR48111">
    <property type="entry name" value="REGULATOR OF RPOS"/>
    <property type="match status" value="1"/>
</dbReference>
<evidence type="ECO:0000256" key="3">
    <source>
        <dbReference type="ARBA" id="ARBA00023125"/>
    </source>
</evidence>
<dbReference type="Pfam" id="PF00486">
    <property type="entry name" value="Trans_reg_C"/>
    <property type="match status" value="1"/>
</dbReference>
<evidence type="ECO:0000256" key="1">
    <source>
        <dbReference type="ARBA" id="ARBA00022553"/>
    </source>
</evidence>
<protein>
    <submittedName>
        <fullName evidence="8">Response regulator transcription factor</fullName>
    </submittedName>
</protein>
<dbReference type="PANTHER" id="PTHR48111:SF40">
    <property type="entry name" value="PHOSPHATE REGULON TRANSCRIPTIONAL REGULATORY PROTEIN PHOB"/>
    <property type="match status" value="1"/>
</dbReference>
<dbReference type="InterPro" id="IPR011006">
    <property type="entry name" value="CheY-like_superfamily"/>
</dbReference>
<keyword evidence="9" id="KW-1185">Reference proteome</keyword>
<evidence type="ECO:0000256" key="5">
    <source>
        <dbReference type="PROSITE-ProRule" id="PRU01091"/>
    </source>
</evidence>
<dbReference type="PROSITE" id="PS50110">
    <property type="entry name" value="RESPONSE_REGULATORY"/>
    <property type="match status" value="1"/>
</dbReference>
<dbReference type="CDD" id="cd00383">
    <property type="entry name" value="trans_reg_C"/>
    <property type="match status" value="1"/>
</dbReference>
<dbReference type="Pfam" id="PF00072">
    <property type="entry name" value="Response_reg"/>
    <property type="match status" value="1"/>
</dbReference>
<evidence type="ECO:0000313" key="9">
    <source>
        <dbReference type="Proteomes" id="UP001464555"/>
    </source>
</evidence>
<evidence type="ECO:0000259" key="7">
    <source>
        <dbReference type="PROSITE" id="PS51755"/>
    </source>
</evidence>
<feature type="DNA-binding region" description="OmpR/PhoB-type" evidence="5">
    <location>
        <begin position="130"/>
        <end position="228"/>
    </location>
</feature>
<name>A0ABU9HZU5_9FLAO</name>
<keyword evidence="1 4" id="KW-0597">Phosphoprotein</keyword>
<dbReference type="Gene3D" id="3.40.50.2300">
    <property type="match status" value="1"/>
</dbReference>
<feature type="domain" description="OmpR/PhoB-type" evidence="7">
    <location>
        <begin position="130"/>
        <end position="228"/>
    </location>
</feature>
<proteinExistence type="predicted"/>
<sequence>MKAQHKILLAEDEPFLGKVVKESLEKQGYEVMLAPDGRKAWELFNEGGFSICILDVMMPYKDGFTLAAQIRQSNSKIPMMFLTAKADIKDVAEGYASGGNDYLKKPFSLDELFLRIAELLKRSTNDDAPQNETAIGSYTFLYHRQELKDSSQKIVKLSHKEAELLALLLQHKNNVLDRKATLLKLWGDDSFFNTRNMDVYITRLRNKLKGDASVEIVNIRGFGYKLIC</sequence>
<feature type="modified residue" description="4-aspartylphosphate" evidence="4">
    <location>
        <position position="55"/>
    </location>
</feature>
<dbReference type="Gene3D" id="1.10.10.10">
    <property type="entry name" value="Winged helix-like DNA-binding domain superfamily/Winged helix DNA-binding domain"/>
    <property type="match status" value="1"/>
</dbReference>
<dbReference type="CDD" id="cd17574">
    <property type="entry name" value="REC_OmpR"/>
    <property type="match status" value="1"/>
</dbReference>
<dbReference type="SMART" id="SM00862">
    <property type="entry name" value="Trans_reg_C"/>
    <property type="match status" value="1"/>
</dbReference>
<feature type="domain" description="Response regulatory" evidence="6">
    <location>
        <begin position="6"/>
        <end position="120"/>
    </location>
</feature>
<dbReference type="InterPro" id="IPR016032">
    <property type="entry name" value="Sig_transdc_resp-reg_C-effctor"/>
</dbReference>
<reference evidence="8 9" key="1">
    <citation type="submission" date="2024-04" db="EMBL/GenBank/DDBJ databases">
        <title>Flavobacterium sp. DGU11 16S ribosomal RNA gene Genome sequencing and assembly.</title>
        <authorList>
            <person name="Park S."/>
        </authorList>
    </citation>
    <scope>NUCLEOTIDE SEQUENCE [LARGE SCALE GENOMIC DNA]</scope>
    <source>
        <strain evidence="8 9">DGU11</strain>
    </source>
</reference>
<evidence type="ECO:0000259" key="6">
    <source>
        <dbReference type="PROSITE" id="PS50110"/>
    </source>
</evidence>
<evidence type="ECO:0000256" key="4">
    <source>
        <dbReference type="PROSITE-ProRule" id="PRU00169"/>
    </source>
</evidence>
<dbReference type="SUPFAM" id="SSF46894">
    <property type="entry name" value="C-terminal effector domain of the bipartite response regulators"/>
    <property type="match status" value="1"/>
</dbReference>
<dbReference type="RefSeq" id="WP_341697991.1">
    <property type="nucleotide sequence ID" value="NZ_JBBYHR010000009.1"/>
</dbReference>
<keyword evidence="2" id="KW-0902">Two-component regulatory system</keyword>
<accession>A0ABU9HZU5</accession>
<dbReference type="SMART" id="SM00448">
    <property type="entry name" value="REC"/>
    <property type="match status" value="1"/>
</dbReference>
<dbReference type="InterPro" id="IPR001789">
    <property type="entry name" value="Sig_transdc_resp-reg_receiver"/>
</dbReference>
<evidence type="ECO:0000256" key="2">
    <source>
        <dbReference type="ARBA" id="ARBA00023012"/>
    </source>
</evidence>
<dbReference type="SUPFAM" id="SSF52172">
    <property type="entry name" value="CheY-like"/>
    <property type="match status" value="1"/>
</dbReference>
<dbReference type="Proteomes" id="UP001464555">
    <property type="component" value="Unassembled WGS sequence"/>
</dbReference>
<organism evidence="8 9">
    <name type="scientific">Flavobacterium arundinis</name>
    <dbReference type="NCBI Taxonomy" id="3139143"/>
    <lineage>
        <taxon>Bacteria</taxon>
        <taxon>Pseudomonadati</taxon>
        <taxon>Bacteroidota</taxon>
        <taxon>Flavobacteriia</taxon>
        <taxon>Flavobacteriales</taxon>
        <taxon>Flavobacteriaceae</taxon>
        <taxon>Flavobacterium</taxon>
    </lineage>
</organism>
<dbReference type="InterPro" id="IPR001867">
    <property type="entry name" value="OmpR/PhoB-type_DNA-bd"/>
</dbReference>
<dbReference type="EMBL" id="JBBYHR010000009">
    <property type="protein sequence ID" value="MEL1245698.1"/>
    <property type="molecule type" value="Genomic_DNA"/>
</dbReference>
<keyword evidence="3 5" id="KW-0238">DNA-binding</keyword>
<dbReference type="InterPro" id="IPR039420">
    <property type="entry name" value="WalR-like"/>
</dbReference>